<reference evidence="1 2" key="1">
    <citation type="submission" date="2021-03" db="EMBL/GenBank/DDBJ databases">
        <title>Sequencing the genomes of 1000 actinobacteria strains.</title>
        <authorList>
            <person name="Klenk H.-P."/>
        </authorList>
    </citation>
    <scope>NUCLEOTIDE SEQUENCE [LARGE SCALE GENOMIC DNA]</scope>
    <source>
        <strain evidence="1 2">DSM 45510</strain>
    </source>
</reference>
<sequence>MKLGSVPGITSVSLRSVEQTTTELRKLLARLRENDPTLEAAAVQAAELAHEQSAALLALVEHPGADPGILVGGIVPVDRAVTTENAAELRYYLADAGGPGLREVTQAETARGYPVVITERILLGGAQLQAVVLDRAGARAAVFTLHSPSGRGWLDLAAIAGRLVTSVDFTARVP</sequence>
<evidence type="ECO:0000313" key="2">
    <source>
        <dbReference type="Proteomes" id="UP000741013"/>
    </source>
</evidence>
<keyword evidence="2" id="KW-1185">Reference proteome</keyword>
<protein>
    <submittedName>
        <fullName evidence="1">Uncharacterized protein</fullName>
    </submittedName>
</protein>
<proteinExistence type="predicted"/>
<gene>
    <name evidence="1" type="ORF">JOM49_003364</name>
</gene>
<name>A0ABS4PSM4_9PSEU</name>
<organism evidence="1 2">
    <name type="scientific">Amycolatopsis magusensis</name>
    <dbReference type="NCBI Taxonomy" id="882444"/>
    <lineage>
        <taxon>Bacteria</taxon>
        <taxon>Bacillati</taxon>
        <taxon>Actinomycetota</taxon>
        <taxon>Actinomycetes</taxon>
        <taxon>Pseudonocardiales</taxon>
        <taxon>Pseudonocardiaceae</taxon>
        <taxon>Amycolatopsis</taxon>
    </lineage>
</organism>
<dbReference type="Proteomes" id="UP000741013">
    <property type="component" value="Unassembled WGS sequence"/>
</dbReference>
<accession>A0ABS4PSM4</accession>
<comment type="caution">
    <text evidence="1">The sequence shown here is derived from an EMBL/GenBank/DDBJ whole genome shotgun (WGS) entry which is preliminary data.</text>
</comment>
<evidence type="ECO:0000313" key="1">
    <source>
        <dbReference type="EMBL" id="MBP2181838.1"/>
    </source>
</evidence>
<dbReference type="EMBL" id="JAGGMS010000001">
    <property type="protein sequence ID" value="MBP2181838.1"/>
    <property type="molecule type" value="Genomic_DNA"/>
</dbReference>
<dbReference type="RefSeq" id="WP_209665207.1">
    <property type="nucleotide sequence ID" value="NZ_JAGGMS010000001.1"/>
</dbReference>